<dbReference type="AlphaFoldDB" id="A0A8J7DR11"/>
<keyword evidence="1" id="KW-0732">Signal</keyword>
<proteinExistence type="predicted"/>
<dbReference type="InterPro" id="IPR021256">
    <property type="entry name" value="DUF2808"/>
</dbReference>
<accession>A0A8J7DR11</accession>
<feature type="signal peptide" evidence="1">
    <location>
        <begin position="1"/>
        <end position="29"/>
    </location>
</feature>
<keyword evidence="3" id="KW-1185">Reference proteome</keyword>
<dbReference type="Proteomes" id="UP000636505">
    <property type="component" value="Unassembled WGS sequence"/>
</dbReference>
<name>A0A8J7DR11_9CYAN</name>
<evidence type="ECO:0000313" key="2">
    <source>
        <dbReference type="EMBL" id="MBE9077509.1"/>
    </source>
</evidence>
<dbReference type="Pfam" id="PF10989">
    <property type="entry name" value="DUF2808"/>
    <property type="match status" value="1"/>
</dbReference>
<gene>
    <name evidence="2" type="ORF">IQ241_09390</name>
</gene>
<organism evidence="2 3">
    <name type="scientific">Vasconcelosia minhoensis LEGE 07310</name>
    <dbReference type="NCBI Taxonomy" id="915328"/>
    <lineage>
        <taxon>Bacteria</taxon>
        <taxon>Bacillati</taxon>
        <taxon>Cyanobacteriota</taxon>
        <taxon>Cyanophyceae</taxon>
        <taxon>Nodosilineales</taxon>
        <taxon>Cymatolegaceae</taxon>
        <taxon>Vasconcelosia</taxon>
        <taxon>Vasconcelosia minhoensis</taxon>
    </lineage>
</organism>
<evidence type="ECO:0000313" key="3">
    <source>
        <dbReference type="Proteomes" id="UP000636505"/>
    </source>
</evidence>
<dbReference type="EMBL" id="JADEXG010000017">
    <property type="protein sequence ID" value="MBE9077509.1"/>
    <property type="molecule type" value="Genomic_DNA"/>
</dbReference>
<comment type="caution">
    <text evidence="2">The sequence shown here is derived from an EMBL/GenBank/DDBJ whole genome shotgun (WGS) entry which is preliminary data.</text>
</comment>
<evidence type="ECO:0000256" key="1">
    <source>
        <dbReference type="SAM" id="SignalP"/>
    </source>
</evidence>
<feature type="chain" id="PRO_5035207846" evidence="1">
    <location>
        <begin position="30"/>
        <end position="195"/>
    </location>
</feature>
<protein>
    <submittedName>
        <fullName evidence="2">DUF2808 domain-containing protein</fullName>
    </submittedName>
</protein>
<dbReference type="RefSeq" id="WP_193906331.1">
    <property type="nucleotide sequence ID" value="NZ_JADEXG010000017.1"/>
</dbReference>
<sequence length="195" mass="21855">MANRRYSWLLGTGAIAFLTLFSQAPKAVADLPPTENYFGQPPQLLEVYTTNTTEDRPADYRFRFEIPATAEQPIAQMIFTQVEGFGYPRFSESRTSAVVNLGERAVSPLPLVDVDDDRGDKTMVLTFDPPIEPGQRITVVLRARHNPDAGTYLYDITALPPGVSGPGQRLGLGRLQFYERRFTNRWVLPARFSAD</sequence>
<reference evidence="2" key="1">
    <citation type="submission" date="2020-10" db="EMBL/GenBank/DDBJ databases">
        <authorList>
            <person name="Castelo-Branco R."/>
            <person name="Eusebio N."/>
            <person name="Adriana R."/>
            <person name="Vieira A."/>
            <person name="Brugerolle De Fraissinette N."/>
            <person name="Rezende De Castro R."/>
            <person name="Schneider M.P."/>
            <person name="Vasconcelos V."/>
            <person name="Leao P.N."/>
        </authorList>
    </citation>
    <scope>NUCLEOTIDE SEQUENCE</scope>
    <source>
        <strain evidence="2">LEGE 07310</strain>
    </source>
</reference>